<dbReference type="EMBL" id="CP002101">
    <property type="protein sequence ID" value="AEH60216.1"/>
    <property type="molecule type" value="Genomic_DNA"/>
</dbReference>
<dbReference type="Proteomes" id="UP000006622">
    <property type="component" value="Chromosome"/>
</dbReference>
<name>F7XP21_METZD</name>
<dbReference type="AlphaFoldDB" id="F7XP21"/>
<dbReference type="Gene3D" id="3.50.80.10">
    <property type="entry name" value="D-tyrosyl-tRNA(Tyr) deacylase"/>
    <property type="match status" value="1"/>
</dbReference>
<protein>
    <submittedName>
        <fullName evidence="2">Threonyl-tRNA synthetase editing domain protein</fullName>
    </submittedName>
</protein>
<organism evidence="2 3">
    <name type="scientific">Methanosalsum zhilinae (strain DSM 4017 / NBRC 107636 / OCM 62 / WeN5)</name>
    <name type="common">Methanohalophilus zhilinae</name>
    <dbReference type="NCBI Taxonomy" id="679901"/>
    <lineage>
        <taxon>Archaea</taxon>
        <taxon>Methanobacteriati</taxon>
        <taxon>Methanobacteriota</taxon>
        <taxon>Stenosarchaea group</taxon>
        <taxon>Methanomicrobia</taxon>
        <taxon>Methanosarcinales</taxon>
        <taxon>Methanosarcinaceae</taxon>
        <taxon>Methanosalsum</taxon>
    </lineage>
</organism>
<gene>
    <name evidence="2" type="ordered locus">Mzhil_0340</name>
</gene>
<dbReference type="RefSeq" id="WP_013897655.1">
    <property type="nucleotide sequence ID" value="NC_015676.1"/>
</dbReference>
<dbReference type="STRING" id="679901.Mzhil_0340"/>
<keyword evidence="3" id="KW-1185">Reference proteome</keyword>
<dbReference type="GO" id="GO:0004829">
    <property type="term" value="F:threonine-tRNA ligase activity"/>
    <property type="evidence" value="ECO:0007669"/>
    <property type="project" value="InterPro"/>
</dbReference>
<reference evidence="2 3" key="1">
    <citation type="submission" date="2010-07" db="EMBL/GenBank/DDBJ databases">
        <title>The complete genome of Methanosalsum zhilinae DSM 4017.</title>
        <authorList>
            <consortium name="US DOE Joint Genome Institute (JGI-PGF)"/>
            <person name="Lucas S."/>
            <person name="Copeland A."/>
            <person name="Lapidus A."/>
            <person name="Glavina del Rio T."/>
            <person name="Dalin E."/>
            <person name="Tice H."/>
            <person name="Bruce D."/>
            <person name="Goodwin L."/>
            <person name="Pitluck S."/>
            <person name="Kyrpides N."/>
            <person name="Mavromatis K."/>
            <person name="Ovchinnikova G."/>
            <person name="Daligault H."/>
            <person name="Detter J.C."/>
            <person name="Han C."/>
            <person name="Tapia R."/>
            <person name="Larimer F."/>
            <person name="Land M."/>
            <person name="Hauser L."/>
            <person name="Markowitz V."/>
            <person name="Cheng J.-F."/>
            <person name="Hugenholtz P."/>
            <person name="Woyke T."/>
            <person name="Wu D."/>
            <person name="Spring S."/>
            <person name="Schueler E."/>
            <person name="Brambilla E."/>
            <person name="Klenk H.-P."/>
            <person name="Eisen J.A."/>
        </authorList>
    </citation>
    <scope>NUCLEOTIDE SEQUENCE [LARGE SCALE GENOMIC DNA]</scope>
    <source>
        <strain evidence="3">DSM 4017 / NBRC 107636 / OCM 62 / WeN5</strain>
    </source>
</reference>
<dbReference type="HOGENOM" id="CLU_140792_0_0_2"/>
<feature type="domain" description="Threonyl-tRNA synthetase editing" evidence="1">
    <location>
        <begin position="1"/>
        <end position="136"/>
    </location>
</feature>
<dbReference type="GO" id="GO:0005737">
    <property type="term" value="C:cytoplasm"/>
    <property type="evidence" value="ECO:0007669"/>
    <property type="project" value="InterPro"/>
</dbReference>
<evidence type="ECO:0000313" key="2">
    <source>
        <dbReference type="EMBL" id="AEH60216.1"/>
    </source>
</evidence>
<dbReference type="GO" id="GO:0005524">
    <property type="term" value="F:ATP binding"/>
    <property type="evidence" value="ECO:0007669"/>
    <property type="project" value="InterPro"/>
</dbReference>
<sequence length="136" mass="15840">MKMLMFDTEHFRFETHSKTLENAEDTRSQANIENAAVIFMHVEAVDEERQNKVIKKAVTNLRWYLNKLDKNRIVLHSFAHLSSSKSSPECAVEIISKIKEKLEQRDIEVHTTPFGYFSQFSIHVKGESLAKVFKEI</sequence>
<dbReference type="KEGG" id="mzh:Mzhil_0340"/>
<keyword evidence="2" id="KW-0436">Ligase</keyword>
<evidence type="ECO:0000313" key="3">
    <source>
        <dbReference type="Proteomes" id="UP000006622"/>
    </source>
</evidence>
<dbReference type="GO" id="GO:0008270">
    <property type="term" value="F:zinc ion binding"/>
    <property type="evidence" value="ECO:0007669"/>
    <property type="project" value="InterPro"/>
</dbReference>
<proteinExistence type="predicted"/>
<dbReference type="InterPro" id="IPR015011">
    <property type="entry name" value="Threonyl-tRNA_syn_edit_dom_arc"/>
</dbReference>
<dbReference type="GeneID" id="10821945"/>
<evidence type="ECO:0000259" key="1">
    <source>
        <dbReference type="Pfam" id="PF08915"/>
    </source>
</evidence>
<dbReference type="Pfam" id="PF08915">
    <property type="entry name" value="tRNA-Thr_ED"/>
    <property type="match status" value="1"/>
</dbReference>
<accession>F7XP21</accession>
<dbReference type="OrthoDB" id="141251at2157"/>
<keyword evidence="2" id="KW-0030">Aminoacyl-tRNA synthetase</keyword>
<dbReference type="InterPro" id="IPR023509">
    <property type="entry name" value="DTD-like_sf"/>
</dbReference>